<dbReference type="CDD" id="cd03470">
    <property type="entry name" value="Rieske_cytochrome_bc1"/>
    <property type="match status" value="1"/>
</dbReference>
<feature type="domain" description="Rieske" evidence="22">
    <location>
        <begin position="91"/>
        <end position="191"/>
    </location>
</feature>
<dbReference type="EMBL" id="CP011002">
    <property type="protein sequence ID" value="AKO65633.1"/>
    <property type="molecule type" value="Genomic_DNA"/>
</dbReference>
<evidence type="ECO:0000256" key="14">
    <source>
        <dbReference type="ARBA" id="ARBA00022989"/>
    </source>
</evidence>
<evidence type="ECO:0000256" key="3">
    <source>
        <dbReference type="ARBA" id="ARBA00010651"/>
    </source>
</evidence>
<dbReference type="InterPro" id="IPR014349">
    <property type="entry name" value="Rieske_Fe-S_prot"/>
</dbReference>
<dbReference type="SUPFAM" id="SSF50022">
    <property type="entry name" value="ISP domain"/>
    <property type="match status" value="1"/>
</dbReference>
<dbReference type="InterPro" id="IPR005805">
    <property type="entry name" value="Rieske_Fe-S_prot_C"/>
</dbReference>
<evidence type="ECO:0000313" key="23">
    <source>
        <dbReference type="EMBL" id="AKO65633.1"/>
    </source>
</evidence>
<dbReference type="Proteomes" id="UP000066549">
    <property type="component" value="Chromosome"/>
</dbReference>
<evidence type="ECO:0000256" key="18">
    <source>
        <dbReference type="ARBA" id="ARBA00023157"/>
    </source>
</evidence>
<evidence type="ECO:0000256" key="20">
    <source>
        <dbReference type="RuleBase" id="RU004494"/>
    </source>
</evidence>
<evidence type="ECO:0000256" key="9">
    <source>
        <dbReference type="ARBA" id="ARBA00022692"/>
    </source>
</evidence>
<keyword evidence="15" id="KW-0408">Iron</keyword>
<dbReference type="GO" id="GO:0008121">
    <property type="term" value="F:quinol-cytochrome-c reductase activity"/>
    <property type="evidence" value="ECO:0007669"/>
    <property type="project" value="UniProtKB-EC"/>
</dbReference>
<proteinExistence type="inferred from homology"/>
<dbReference type="Gene3D" id="1.20.5.510">
    <property type="entry name" value="Single helix bin"/>
    <property type="match status" value="1"/>
</dbReference>
<dbReference type="InterPro" id="IPR036922">
    <property type="entry name" value="Rieske_2Fe-2S_sf"/>
</dbReference>
<keyword evidence="9" id="KW-0812">Transmembrane</keyword>
<keyword evidence="24" id="KW-1185">Reference proteome</keyword>
<comment type="cofactor">
    <cofactor evidence="20">
        <name>[2Fe-2S] cluster</name>
        <dbReference type="ChEBI" id="CHEBI:190135"/>
    </cofactor>
    <text evidence="20">Binds 1 [2Fe-2S] cluster per subunit.</text>
</comment>
<keyword evidence="11" id="KW-0479">Metal-binding</keyword>
<dbReference type="InterPro" id="IPR017941">
    <property type="entry name" value="Rieske_2Fe-2S"/>
</dbReference>
<evidence type="ECO:0000256" key="21">
    <source>
        <dbReference type="RuleBase" id="RU004497"/>
    </source>
</evidence>
<dbReference type="PROSITE" id="PS51296">
    <property type="entry name" value="RIESKE"/>
    <property type="match status" value="1"/>
</dbReference>
<dbReference type="GO" id="GO:0051537">
    <property type="term" value="F:2 iron, 2 sulfur cluster binding"/>
    <property type="evidence" value="ECO:0007669"/>
    <property type="project" value="UniProtKB-KW"/>
</dbReference>
<dbReference type="PROSITE" id="PS51318">
    <property type="entry name" value="TAT"/>
    <property type="match status" value="1"/>
</dbReference>
<evidence type="ECO:0000256" key="2">
    <source>
        <dbReference type="ARBA" id="ARBA00004162"/>
    </source>
</evidence>
<evidence type="ECO:0000256" key="19">
    <source>
        <dbReference type="ARBA" id="ARBA00029351"/>
    </source>
</evidence>
<keyword evidence="7 20" id="KW-0813">Transport</keyword>
<evidence type="ECO:0000256" key="11">
    <source>
        <dbReference type="ARBA" id="ARBA00022723"/>
    </source>
</evidence>
<reference evidence="23 24" key="1">
    <citation type="submission" date="2015-03" db="EMBL/GenBank/DDBJ databases">
        <title>Comparative analysis of the OM43 clade including a novel species from Red Sea uncovers genomic and metabolic diversity among marine methylotrophs.</title>
        <authorList>
            <person name="Jimenez-Infante F."/>
            <person name="Ngugi D.K."/>
            <person name="Vinu M."/>
            <person name="Alam I."/>
            <person name="Kamau A."/>
            <person name="Blom J."/>
            <person name="Bajic V.B."/>
            <person name="Stingl U."/>
        </authorList>
    </citation>
    <scope>NUCLEOTIDE SEQUENCE [LARGE SCALE GENOMIC DNA]</scope>
    <source>
        <strain evidence="23 24">MBRSH7</strain>
    </source>
</reference>
<evidence type="ECO:0000256" key="10">
    <source>
        <dbReference type="ARBA" id="ARBA00022714"/>
    </source>
</evidence>
<dbReference type="InterPro" id="IPR019470">
    <property type="entry name" value="Ubiq_cytC_Rdtase_Fe-S_su_TAT"/>
</dbReference>
<evidence type="ECO:0000256" key="15">
    <source>
        <dbReference type="ARBA" id="ARBA00023004"/>
    </source>
</evidence>
<keyword evidence="18" id="KW-1015">Disulfide bond</keyword>
<dbReference type="PATRIC" id="fig|1623450.3.peg.497"/>
<comment type="subunit">
    <text evidence="4 21">The main subunits of complex b-c1 are: cytochrome b, cytochrome c1 and the Rieske protein.</text>
</comment>
<comment type="catalytic activity">
    <reaction evidence="19 20">
        <text>a quinol + 2 Fe(III)-[cytochrome c](out) = a quinone + 2 Fe(II)-[cytochrome c](out) + 2 H(+)(out)</text>
        <dbReference type="Rhea" id="RHEA:11484"/>
        <dbReference type="Rhea" id="RHEA-COMP:10350"/>
        <dbReference type="Rhea" id="RHEA-COMP:14399"/>
        <dbReference type="ChEBI" id="CHEBI:15378"/>
        <dbReference type="ChEBI" id="CHEBI:24646"/>
        <dbReference type="ChEBI" id="CHEBI:29033"/>
        <dbReference type="ChEBI" id="CHEBI:29034"/>
        <dbReference type="ChEBI" id="CHEBI:132124"/>
        <dbReference type="EC" id="7.1.1.8"/>
    </reaction>
</comment>
<dbReference type="InterPro" id="IPR006317">
    <property type="entry name" value="Ubiquinol_cyt_c_Rdtase_Fe-S-su"/>
</dbReference>
<dbReference type="Gene3D" id="2.102.10.10">
    <property type="entry name" value="Rieske [2Fe-2S] iron-sulphur domain"/>
    <property type="match status" value="1"/>
</dbReference>
<evidence type="ECO:0000256" key="8">
    <source>
        <dbReference type="ARBA" id="ARBA00022475"/>
    </source>
</evidence>
<dbReference type="PRINTS" id="PR00162">
    <property type="entry name" value="RIESKE"/>
</dbReference>
<organism evidence="23 24">
    <name type="scientific">Methylophilales bacterium MBRS-H7</name>
    <dbReference type="NCBI Taxonomy" id="1623450"/>
    <lineage>
        <taxon>Bacteria</taxon>
        <taxon>Pseudomonadati</taxon>
        <taxon>Pseudomonadota</taxon>
        <taxon>Betaproteobacteria</taxon>
        <taxon>Nitrosomonadales</taxon>
        <taxon>OM43 clade</taxon>
    </lineage>
</organism>
<dbReference type="Pfam" id="PF00355">
    <property type="entry name" value="Rieske"/>
    <property type="match status" value="1"/>
</dbReference>
<evidence type="ECO:0000256" key="13">
    <source>
        <dbReference type="ARBA" id="ARBA00022982"/>
    </source>
</evidence>
<dbReference type="AlphaFoldDB" id="A0A0H4J1H7"/>
<keyword evidence="17" id="KW-0472">Membrane</keyword>
<dbReference type="GO" id="GO:0046872">
    <property type="term" value="F:metal ion binding"/>
    <property type="evidence" value="ECO:0007669"/>
    <property type="project" value="UniProtKB-KW"/>
</dbReference>
<comment type="miscellaneous">
    <text evidence="20">The Rieske protein is a high potential 2Fe-2S protein.</text>
</comment>
<evidence type="ECO:0000256" key="17">
    <source>
        <dbReference type="ARBA" id="ARBA00023136"/>
    </source>
</evidence>
<keyword evidence="16" id="KW-0411">Iron-sulfur</keyword>
<name>A0A0H4J1H7_9PROT</name>
<sequence length="200" mass="21585">MSKKDKGFDKDRRKFLLTATALTGGLGVAAAGIPFVSSMTPSEKAKAAGASVEVDTSKIKKGELITTEWRGQPVWVLNRTDEMIQSLPKLDKNLADPDLKVTSQQPKYCQNATRSIKSDMLVVVGICTHLGCSPSAKIEPKGDMGDDWTGGFFCPCHGSKFDLAGRVYKGSPAPTNLVVPPHKYIDENTILIGEDSKEEA</sequence>
<keyword evidence="10" id="KW-0001">2Fe-2S</keyword>
<dbReference type="EC" id="7.1.1.8" evidence="5 20"/>
<comment type="subcellular location">
    <subcellularLocation>
        <location evidence="2">Cell membrane</location>
        <topology evidence="2">Single-pass membrane protein</topology>
    </subcellularLocation>
</comment>
<comment type="function">
    <text evidence="1">Component of the ubiquinol-cytochrome c reductase complex (complex III or cytochrome b-c1 complex), which is a respiratory chain that generates an electrochemical potential coupled to ATP synthesis.</text>
</comment>
<keyword evidence="12" id="KW-1278">Translocase</keyword>
<evidence type="ECO:0000256" key="1">
    <source>
        <dbReference type="ARBA" id="ARBA00002444"/>
    </source>
</evidence>
<accession>A0A0H4J1H7</accession>
<evidence type="ECO:0000259" key="22">
    <source>
        <dbReference type="PROSITE" id="PS51296"/>
    </source>
</evidence>
<evidence type="ECO:0000256" key="7">
    <source>
        <dbReference type="ARBA" id="ARBA00022448"/>
    </source>
</evidence>
<dbReference type="PANTHER" id="PTHR10134">
    <property type="entry name" value="CYTOCHROME B-C1 COMPLEX SUBUNIT RIESKE, MITOCHONDRIAL"/>
    <property type="match status" value="1"/>
</dbReference>
<keyword evidence="13 20" id="KW-0249">Electron transport</keyword>
<evidence type="ECO:0000256" key="5">
    <source>
        <dbReference type="ARBA" id="ARBA00012951"/>
    </source>
</evidence>
<dbReference type="NCBIfam" id="TIGR01416">
    <property type="entry name" value="Rieske_proteo"/>
    <property type="match status" value="1"/>
</dbReference>
<keyword evidence="14" id="KW-1133">Transmembrane helix</keyword>
<comment type="similarity">
    <text evidence="3">Belongs to the Rieske iron-sulfur protein family.</text>
</comment>
<dbReference type="OrthoDB" id="9767869at2"/>
<dbReference type="Pfam" id="PF10399">
    <property type="entry name" value="UCR_Fe-S_N"/>
    <property type="match status" value="1"/>
</dbReference>
<protein>
    <recommendedName>
        <fullName evidence="6 20">Ubiquinol-cytochrome c reductase iron-sulfur subunit</fullName>
        <ecNumber evidence="5 20">7.1.1.8</ecNumber>
    </recommendedName>
</protein>
<evidence type="ECO:0000256" key="16">
    <source>
        <dbReference type="ARBA" id="ARBA00023014"/>
    </source>
</evidence>
<gene>
    <name evidence="23" type="ORF">VI33_02515</name>
</gene>
<dbReference type="GO" id="GO:0005886">
    <property type="term" value="C:plasma membrane"/>
    <property type="evidence" value="ECO:0007669"/>
    <property type="project" value="UniProtKB-SubCell"/>
</dbReference>
<evidence type="ECO:0000256" key="4">
    <source>
        <dbReference type="ARBA" id="ARBA00011649"/>
    </source>
</evidence>
<keyword evidence="8" id="KW-1003">Cell membrane</keyword>
<evidence type="ECO:0000256" key="6">
    <source>
        <dbReference type="ARBA" id="ARBA00019816"/>
    </source>
</evidence>
<dbReference type="InterPro" id="IPR006311">
    <property type="entry name" value="TAT_signal"/>
</dbReference>
<evidence type="ECO:0000313" key="24">
    <source>
        <dbReference type="Proteomes" id="UP000066549"/>
    </source>
</evidence>
<evidence type="ECO:0000256" key="12">
    <source>
        <dbReference type="ARBA" id="ARBA00022967"/>
    </source>
</evidence>